<evidence type="ECO:0000256" key="9">
    <source>
        <dbReference type="SAM" id="Phobius"/>
    </source>
</evidence>
<feature type="transmembrane region" description="Helical" evidence="9">
    <location>
        <begin position="197"/>
        <end position="218"/>
    </location>
</feature>
<feature type="transmembrane region" description="Helical" evidence="9">
    <location>
        <begin position="224"/>
        <end position="244"/>
    </location>
</feature>
<evidence type="ECO:0000256" key="2">
    <source>
        <dbReference type="ARBA" id="ARBA00007362"/>
    </source>
</evidence>
<keyword evidence="4" id="KW-1003">Cell membrane</keyword>
<comment type="similarity">
    <text evidence="2">Belongs to the EamA transporter family.</text>
</comment>
<feature type="transmembrane region" description="Helical" evidence="9">
    <location>
        <begin position="280"/>
        <end position="303"/>
    </location>
</feature>
<keyword evidence="3" id="KW-0813">Transport</keyword>
<organism evidence="11">
    <name type="scientific">freshwater metagenome</name>
    <dbReference type="NCBI Taxonomy" id="449393"/>
    <lineage>
        <taxon>unclassified sequences</taxon>
        <taxon>metagenomes</taxon>
        <taxon>ecological metagenomes</taxon>
    </lineage>
</organism>
<feature type="transmembrane region" description="Helical" evidence="9">
    <location>
        <begin position="113"/>
        <end position="130"/>
    </location>
</feature>
<reference evidence="11" key="1">
    <citation type="submission" date="2020-05" db="EMBL/GenBank/DDBJ databases">
        <authorList>
            <person name="Chiriac C."/>
            <person name="Salcher M."/>
            <person name="Ghai R."/>
            <person name="Kavagutti S V."/>
        </authorList>
    </citation>
    <scope>NUCLEOTIDE SEQUENCE</scope>
</reference>
<feature type="transmembrane region" description="Helical" evidence="9">
    <location>
        <begin position="137"/>
        <end position="155"/>
    </location>
</feature>
<evidence type="ECO:0000259" key="10">
    <source>
        <dbReference type="Pfam" id="PF00892"/>
    </source>
</evidence>
<keyword evidence="5 9" id="KW-0812">Transmembrane</keyword>
<comment type="subcellular location">
    <subcellularLocation>
        <location evidence="1">Cell membrane</location>
        <topology evidence="1">Multi-pass membrane protein</topology>
    </subcellularLocation>
</comment>
<protein>
    <submittedName>
        <fullName evidence="11">Unannotated protein</fullName>
    </submittedName>
</protein>
<evidence type="ECO:0000256" key="3">
    <source>
        <dbReference type="ARBA" id="ARBA00022448"/>
    </source>
</evidence>
<evidence type="ECO:0000256" key="4">
    <source>
        <dbReference type="ARBA" id="ARBA00022475"/>
    </source>
</evidence>
<evidence type="ECO:0000256" key="8">
    <source>
        <dbReference type="SAM" id="MobiDB-lite"/>
    </source>
</evidence>
<dbReference type="AlphaFoldDB" id="A0A6J7G854"/>
<sequence>MASSAGLSRNGSSQFGAGLAFAVGAYGVWGLFPLYFAALMPANPFEVVVYRVVFSLAFCLILITLTRGWRRVANVFREPRVLFGLALAGCLIFLNWEVFILAVNANLVVETSLGYFISPLVSVALGVIFFRERLRRVQWIAVALGLVAVVILAFGLSIFTLAIPLVLGGSFGLYGMVKKRLGGRVNAIDGFAFETAWLLPVAIVQFFVVGQSTGLDIFRMGTGHAVLMVLSGVLTAIPLLMFAAGAKRLPLSVIGMIQFFTPVSSFLLGIYFFHEVMQPLQWAGFILVWIALVALTVDMLWAARQPGSQRGRTRGNRLEEINEPLPE</sequence>
<evidence type="ECO:0000256" key="6">
    <source>
        <dbReference type="ARBA" id="ARBA00022989"/>
    </source>
</evidence>
<dbReference type="Gene3D" id="1.10.3730.20">
    <property type="match status" value="1"/>
</dbReference>
<dbReference type="PANTHER" id="PTHR22911">
    <property type="entry name" value="ACYL-MALONYL CONDENSING ENZYME-RELATED"/>
    <property type="match status" value="1"/>
</dbReference>
<dbReference type="EMBL" id="CAFBMB010000094">
    <property type="protein sequence ID" value="CAB4904582.1"/>
    <property type="molecule type" value="Genomic_DNA"/>
</dbReference>
<dbReference type="InterPro" id="IPR004626">
    <property type="entry name" value="RarD"/>
</dbReference>
<dbReference type="Pfam" id="PF00892">
    <property type="entry name" value="EamA"/>
    <property type="match status" value="1"/>
</dbReference>
<dbReference type="GO" id="GO:0005886">
    <property type="term" value="C:plasma membrane"/>
    <property type="evidence" value="ECO:0007669"/>
    <property type="project" value="UniProtKB-SubCell"/>
</dbReference>
<evidence type="ECO:0000313" key="11">
    <source>
        <dbReference type="EMBL" id="CAB4904582.1"/>
    </source>
</evidence>
<feature type="transmembrane region" description="Helical" evidence="9">
    <location>
        <begin position="48"/>
        <end position="69"/>
    </location>
</feature>
<keyword evidence="6 9" id="KW-1133">Transmembrane helix</keyword>
<dbReference type="InterPro" id="IPR000620">
    <property type="entry name" value="EamA_dom"/>
</dbReference>
<gene>
    <name evidence="11" type="ORF">UFOPK3516_01115</name>
</gene>
<evidence type="ECO:0000256" key="7">
    <source>
        <dbReference type="ARBA" id="ARBA00023136"/>
    </source>
</evidence>
<feature type="transmembrane region" description="Helical" evidence="9">
    <location>
        <begin position="161"/>
        <end position="177"/>
    </location>
</feature>
<evidence type="ECO:0000256" key="1">
    <source>
        <dbReference type="ARBA" id="ARBA00004651"/>
    </source>
</evidence>
<keyword evidence="7 9" id="KW-0472">Membrane</keyword>
<accession>A0A6J7G854</accession>
<name>A0A6J7G854_9ZZZZ</name>
<evidence type="ECO:0000256" key="5">
    <source>
        <dbReference type="ARBA" id="ARBA00022692"/>
    </source>
</evidence>
<feature type="transmembrane region" description="Helical" evidence="9">
    <location>
        <begin position="251"/>
        <end position="274"/>
    </location>
</feature>
<proteinExistence type="inferred from homology"/>
<feature type="region of interest" description="Disordered" evidence="8">
    <location>
        <begin position="307"/>
        <end position="327"/>
    </location>
</feature>
<dbReference type="PANTHER" id="PTHR22911:SF137">
    <property type="entry name" value="SOLUTE CARRIER FAMILY 35 MEMBER G2-RELATED"/>
    <property type="match status" value="1"/>
</dbReference>
<feature type="domain" description="EamA" evidence="10">
    <location>
        <begin position="18"/>
        <end position="153"/>
    </location>
</feature>
<feature type="transmembrane region" description="Helical" evidence="9">
    <location>
        <begin position="81"/>
        <end position="101"/>
    </location>
</feature>
<dbReference type="SUPFAM" id="SSF103481">
    <property type="entry name" value="Multidrug resistance efflux transporter EmrE"/>
    <property type="match status" value="2"/>
</dbReference>
<dbReference type="InterPro" id="IPR037185">
    <property type="entry name" value="EmrE-like"/>
</dbReference>
<feature type="transmembrane region" description="Helical" evidence="9">
    <location>
        <begin position="15"/>
        <end position="36"/>
    </location>
</feature>
<dbReference type="NCBIfam" id="TIGR00688">
    <property type="entry name" value="rarD"/>
    <property type="match status" value="1"/>
</dbReference>